<evidence type="ECO:0000256" key="13">
    <source>
        <dbReference type="ARBA" id="ARBA00022840"/>
    </source>
</evidence>
<keyword evidence="14" id="KW-1133">Transmembrane helix</keyword>
<evidence type="ECO:0000256" key="10">
    <source>
        <dbReference type="ARBA" id="ARBA00022737"/>
    </source>
</evidence>
<dbReference type="FunFam" id="1.10.510.10:FF:000358">
    <property type="entry name" value="Putative leucine-rich repeat receptor-like serine/threonine-protein kinase"/>
    <property type="match status" value="1"/>
</dbReference>
<sequence length="1134" mass="130424">MAYVVRVAVALLYPIVRRCLGVMVYVDTQTERYNNFATALWPTWSALPLRYYTPSSGVASVLWFTLIHKLIKYRPKLRTNSPPINWYACTFIHLQPKLILSFSNFTRENRNMSTSITQFNHLRIPLDEIQKATNNFSSSNILGKGDFGIFYKGQLLHSGELINISARRLTHNQRQEDKEFWTEISVLSGLEHPNIVSLIGFCDEKGEKIIIHRFEAKGSLYKYLSDPALTWIQRLKICHGVAEAIRYIHYEKGRNYSIIHQNINSATIFLDDNFEAKLSGFQYSIKDSVDRTERYISSEAIRIQGYTDPETLKTGHPTQKSDIYSFGILLSEIMCGKTISALENASVHYKVDKIPAPYPIISFHLQLDMLHGILIPDMLNQMEPDSCRLFVESTLGCLHPDPVQRISMNDFLTLLNRLLEDQLRKITPVTSTIQGVQISRTQEEIDQFSKSKITKLVEVNKLEHLRIGLIDIQLATNNFSKKFELWSDDHYGLLYKGYLEWFDRKYVSSLEGKNKAELPKRFYHVRILRIDNATAVDLFCKEIEILSTCKHDNIDSLLGFCDGEDNHMILVYEGNTYNHLSLHLKSEALTWEMRLKICLDVAHGLNYLHNEKEDQKMVIHRQLSSACIMLDGNWQETKITGFGLSTFHENQDEVPFVDYAVKGLVDGAGLRSMAPEISKMVDEGMVFYMAKATKESDIYSFGVVMFEILCGESCTMLRANDGEFRPQHWFKDRKINQRVAEVLREENRGNKLFLKKGPNEDSLDTFIKITEQCLAVNPQQRPTLQVIIMELRKALMFQKNHKDHLRMSFEDIEAATQNFSDENSMGAGGFGRVYKGELASEHGSYTIVAKRLDTRHGQGVQQFNNELHILSEYKHENVIGLVGYNNDEQERIIVYEYASKGSLDKYLNDASLTWINRLNICIDVARGLAFLHAGVREHEAVIHRDMKPENILLFDDWKAKVADFGLSLIYTKNEENEETDYVIDQVSGTRGYLDPVYQNSRFLTKESDIYSLGVVLFEILYGKSTYDINQRENQFLQSLVKQRFEEGRLDEVVFDAIKNQIVPEALATFQTIAYQCLHDDREKRPTAQDVLVQLQRALELQVKGVPGLQEFLEMIINLGHMLHCQDEKLGGKSC</sequence>
<evidence type="ECO:0000256" key="8">
    <source>
        <dbReference type="ARBA" id="ARBA00022692"/>
    </source>
</evidence>
<dbReference type="GO" id="GO:0005886">
    <property type="term" value="C:plasma membrane"/>
    <property type="evidence" value="ECO:0007669"/>
    <property type="project" value="UniProtKB-SubCell"/>
</dbReference>
<keyword evidence="6" id="KW-0433">Leucine-rich repeat</keyword>
<comment type="subcellular location">
    <subcellularLocation>
        <location evidence="1">Cell membrane</location>
        <topology evidence="1">Single-pass membrane protein</topology>
    </subcellularLocation>
</comment>
<evidence type="ECO:0000256" key="6">
    <source>
        <dbReference type="ARBA" id="ARBA00022614"/>
    </source>
</evidence>
<reference evidence="21 22" key="1">
    <citation type="journal article" date="2018" name="Mol. Plant">
        <title>The genome of Artemisia annua provides insight into the evolution of Asteraceae family and artemisinin biosynthesis.</title>
        <authorList>
            <person name="Shen Q."/>
            <person name="Zhang L."/>
            <person name="Liao Z."/>
            <person name="Wang S."/>
            <person name="Yan T."/>
            <person name="Shi P."/>
            <person name="Liu M."/>
            <person name="Fu X."/>
            <person name="Pan Q."/>
            <person name="Wang Y."/>
            <person name="Lv Z."/>
            <person name="Lu X."/>
            <person name="Zhang F."/>
            <person name="Jiang W."/>
            <person name="Ma Y."/>
            <person name="Chen M."/>
            <person name="Hao X."/>
            <person name="Li L."/>
            <person name="Tang Y."/>
            <person name="Lv G."/>
            <person name="Zhou Y."/>
            <person name="Sun X."/>
            <person name="Brodelius P.E."/>
            <person name="Rose J.K.C."/>
            <person name="Tang K."/>
        </authorList>
    </citation>
    <scope>NUCLEOTIDE SEQUENCE [LARGE SCALE GENOMIC DNA]</scope>
    <source>
        <strain evidence="22">cv. Huhao1</strain>
        <tissue evidence="21">Leaf</tissue>
    </source>
</reference>
<keyword evidence="8" id="KW-0812">Transmembrane</keyword>
<evidence type="ECO:0000256" key="4">
    <source>
        <dbReference type="ARBA" id="ARBA00022527"/>
    </source>
</evidence>
<dbReference type="PROSITE" id="PS00108">
    <property type="entry name" value="PROTEIN_KINASE_ST"/>
    <property type="match status" value="1"/>
</dbReference>
<dbReference type="FunFam" id="3.30.200.20:FF:000039">
    <property type="entry name" value="receptor-like protein kinase FERONIA"/>
    <property type="match status" value="1"/>
</dbReference>
<feature type="domain" description="Protein kinase" evidence="20">
    <location>
        <begin position="480"/>
        <end position="795"/>
    </location>
</feature>
<dbReference type="PANTHER" id="PTHR27003:SF471">
    <property type="entry name" value="VASCULAR ENDOTHELIAL GROWTH FACTOR RECEPTOR 2 (VEGFR2)-RELATED"/>
    <property type="match status" value="1"/>
</dbReference>
<evidence type="ECO:0000256" key="16">
    <source>
        <dbReference type="ARBA" id="ARBA00023170"/>
    </source>
</evidence>
<keyword evidence="5" id="KW-0597">Phosphoprotein</keyword>
<dbReference type="InterPro" id="IPR000719">
    <property type="entry name" value="Prot_kinase_dom"/>
</dbReference>
<dbReference type="InterPro" id="IPR045272">
    <property type="entry name" value="ANXUR1/2-like"/>
</dbReference>
<dbReference type="GO" id="GO:0009506">
    <property type="term" value="C:plasmodesma"/>
    <property type="evidence" value="ECO:0007669"/>
    <property type="project" value="TreeGrafter"/>
</dbReference>
<evidence type="ECO:0000259" key="20">
    <source>
        <dbReference type="PROSITE" id="PS50011"/>
    </source>
</evidence>
<dbReference type="Pfam" id="PF07714">
    <property type="entry name" value="PK_Tyr_Ser-Thr"/>
    <property type="match status" value="2"/>
</dbReference>
<keyword evidence="13" id="KW-0067">ATP-binding</keyword>
<dbReference type="InterPro" id="IPR001245">
    <property type="entry name" value="Ser-Thr/Tyr_kinase_cat_dom"/>
</dbReference>
<keyword evidence="17" id="KW-0325">Glycoprotein</keyword>
<proteinExistence type="predicted"/>
<keyword evidence="21" id="KW-0430">Lectin</keyword>
<keyword evidence="22" id="KW-1185">Reference proteome</keyword>
<feature type="domain" description="Protein kinase" evidence="20">
    <location>
        <begin position="819"/>
        <end position="1098"/>
    </location>
</feature>
<evidence type="ECO:0000256" key="14">
    <source>
        <dbReference type="ARBA" id="ARBA00022989"/>
    </source>
</evidence>
<dbReference type="Pfam" id="PF00069">
    <property type="entry name" value="Pkinase"/>
    <property type="match status" value="1"/>
</dbReference>
<evidence type="ECO:0000313" key="22">
    <source>
        <dbReference type="Proteomes" id="UP000245207"/>
    </source>
</evidence>
<keyword evidence="7" id="KW-0808">Transferase</keyword>
<dbReference type="GO" id="GO:0005524">
    <property type="term" value="F:ATP binding"/>
    <property type="evidence" value="ECO:0007669"/>
    <property type="project" value="UniProtKB-KW"/>
</dbReference>
<keyword evidence="12 21" id="KW-0418">Kinase</keyword>
<dbReference type="Gene3D" id="1.10.510.10">
    <property type="entry name" value="Transferase(Phosphotransferase) domain 1"/>
    <property type="match status" value="3"/>
</dbReference>
<dbReference type="Gene3D" id="3.30.200.20">
    <property type="entry name" value="Phosphorylase Kinase, domain 1"/>
    <property type="match status" value="3"/>
</dbReference>
<keyword evidence="9" id="KW-0732">Signal</keyword>
<dbReference type="GO" id="GO:0004674">
    <property type="term" value="F:protein serine/threonine kinase activity"/>
    <property type="evidence" value="ECO:0007669"/>
    <property type="project" value="UniProtKB-KW"/>
</dbReference>
<dbReference type="OrthoDB" id="633211at2759"/>
<dbReference type="PANTHER" id="PTHR27003">
    <property type="entry name" value="OS07G0166700 PROTEIN"/>
    <property type="match status" value="1"/>
</dbReference>
<feature type="domain" description="Protein kinase" evidence="20">
    <location>
        <begin position="136"/>
        <end position="419"/>
    </location>
</feature>
<evidence type="ECO:0000256" key="11">
    <source>
        <dbReference type="ARBA" id="ARBA00022741"/>
    </source>
</evidence>
<dbReference type="Proteomes" id="UP000245207">
    <property type="component" value="Unassembled WGS sequence"/>
</dbReference>
<evidence type="ECO:0000256" key="7">
    <source>
        <dbReference type="ARBA" id="ARBA00022679"/>
    </source>
</evidence>
<keyword evidence="11" id="KW-0547">Nucleotide-binding</keyword>
<evidence type="ECO:0000256" key="2">
    <source>
        <dbReference type="ARBA" id="ARBA00012513"/>
    </source>
</evidence>
<keyword evidence="16" id="KW-0675">Receptor</keyword>
<evidence type="ECO:0000256" key="17">
    <source>
        <dbReference type="ARBA" id="ARBA00023180"/>
    </source>
</evidence>
<dbReference type="STRING" id="35608.A0A2U1PVS0"/>
<dbReference type="InterPro" id="IPR008271">
    <property type="entry name" value="Ser/Thr_kinase_AS"/>
</dbReference>
<dbReference type="SUPFAM" id="SSF56112">
    <property type="entry name" value="Protein kinase-like (PK-like)"/>
    <property type="match status" value="3"/>
</dbReference>
<name>A0A2U1PVS0_ARTAN</name>
<dbReference type="SMART" id="SM00220">
    <property type="entry name" value="S_TKc"/>
    <property type="match status" value="1"/>
</dbReference>
<dbReference type="EMBL" id="PKPP01000683">
    <property type="protein sequence ID" value="PWA89813.1"/>
    <property type="molecule type" value="Genomic_DNA"/>
</dbReference>
<accession>A0A2U1PVS0</accession>
<dbReference type="InterPro" id="IPR011009">
    <property type="entry name" value="Kinase-like_dom_sf"/>
</dbReference>
<keyword evidence="4" id="KW-0723">Serine/threonine-protein kinase</keyword>
<dbReference type="EC" id="2.7.11.1" evidence="2"/>
<evidence type="ECO:0000256" key="1">
    <source>
        <dbReference type="ARBA" id="ARBA00004162"/>
    </source>
</evidence>
<evidence type="ECO:0000256" key="15">
    <source>
        <dbReference type="ARBA" id="ARBA00023136"/>
    </source>
</evidence>
<dbReference type="GO" id="GO:0004714">
    <property type="term" value="F:transmembrane receptor protein tyrosine kinase activity"/>
    <property type="evidence" value="ECO:0007669"/>
    <property type="project" value="InterPro"/>
</dbReference>
<protein>
    <recommendedName>
        <fullName evidence="2">non-specific serine/threonine protein kinase</fullName>
        <ecNumber evidence="2">2.7.11.1</ecNumber>
    </recommendedName>
</protein>
<evidence type="ECO:0000256" key="9">
    <source>
        <dbReference type="ARBA" id="ARBA00022729"/>
    </source>
</evidence>
<evidence type="ECO:0000313" key="21">
    <source>
        <dbReference type="EMBL" id="PWA89813.1"/>
    </source>
</evidence>
<dbReference type="PROSITE" id="PS50011">
    <property type="entry name" value="PROTEIN_KINASE_DOM"/>
    <property type="match status" value="3"/>
</dbReference>
<keyword evidence="3" id="KW-1003">Cell membrane</keyword>
<comment type="catalytic activity">
    <reaction evidence="19">
        <text>L-seryl-[protein] + ATP = O-phospho-L-seryl-[protein] + ADP + H(+)</text>
        <dbReference type="Rhea" id="RHEA:17989"/>
        <dbReference type="Rhea" id="RHEA-COMP:9863"/>
        <dbReference type="Rhea" id="RHEA-COMP:11604"/>
        <dbReference type="ChEBI" id="CHEBI:15378"/>
        <dbReference type="ChEBI" id="CHEBI:29999"/>
        <dbReference type="ChEBI" id="CHEBI:30616"/>
        <dbReference type="ChEBI" id="CHEBI:83421"/>
        <dbReference type="ChEBI" id="CHEBI:456216"/>
        <dbReference type="EC" id="2.7.11.1"/>
    </reaction>
</comment>
<keyword evidence="15" id="KW-0472">Membrane</keyword>
<evidence type="ECO:0000256" key="18">
    <source>
        <dbReference type="ARBA" id="ARBA00047899"/>
    </source>
</evidence>
<comment type="caution">
    <text evidence="21">The sequence shown here is derived from an EMBL/GenBank/DDBJ whole genome shotgun (WGS) entry which is preliminary data.</text>
</comment>
<organism evidence="21 22">
    <name type="scientific">Artemisia annua</name>
    <name type="common">Sweet wormwood</name>
    <dbReference type="NCBI Taxonomy" id="35608"/>
    <lineage>
        <taxon>Eukaryota</taxon>
        <taxon>Viridiplantae</taxon>
        <taxon>Streptophyta</taxon>
        <taxon>Embryophyta</taxon>
        <taxon>Tracheophyta</taxon>
        <taxon>Spermatophyta</taxon>
        <taxon>Magnoliopsida</taxon>
        <taxon>eudicotyledons</taxon>
        <taxon>Gunneridae</taxon>
        <taxon>Pentapetalae</taxon>
        <taxon>asterids</taxon>
        <taxon>campanulids</taxon>
        <taxon>Asterales</taxon>
        <taxon>Asteraceae</taxon>
        <taxon>Asteroideae</taxon>
        <taxon>Anthemideae</taxon>
        <taxon>Artemisiinae</taxon>
        <taxon>Artemisia</taxon>
    </lineage>
</organism>
<evidence type="ECO:0000256" key="12">
    <source>
        <dbReference type="ARBA" id="ARBA00022777"/>
    </source>
</evidence>
<keyword evidence="10" id="KW-0677">Repeat</keyword>
<comment type="catalytic activity">
    <reaction evidence="18">
        <text>L-threonyl-[protein] + ATP = O-phospho-L-threonyl-[protein] + ADP + H(+)</text>
        <dbReference type="Rhea" id="RHEA:46608"/>
        <dbReference type="Rhea" id="RHEA-COMP:11060"/>
        <dbReference type="Rhea" id="RHEA-COMP:11605"/>
        <dbReference type="ChEBI" id="CHEBI:15378"/>
        <dbReference type="ChEBI" id="CHEBI:30013"/>
        <dbReference type="ChEBI" id="CHEBI:30616"/>
        <dbReference type="ChEBI" id="CHEBI:61977"/>
        <dbReference type="ChEBI" id="CHEBI:456216"/>
        <dbReference type="EC" id="2.7.11.1"/>
    </reaction>
</comment>
<evidence type="ECO:0000256" key="5">
    <source>
        <dbReference type="ARBA" id="ARBA00022553"/>
    </source>
</evidence>
<evidence type="ECO:0000256" key="19">
    <source>
        <dbReference type="ARBA" id="ARBA00048679"/>
    </source>
</evidence>
<gene>
    <name evidence="21" type="ORF">CTI12_AA107170</name>
</gene>
<dbReference type="GO" id="GO:0030246">
    <property type="term" value="F:carbohydrate binding"/>
    <property type="evidence" value="ECO:0007669"/>
    <property type="project" value="UniProtKB-KW"/>
</dbReference>
<evidence type="ECO:0000256" key="3">
    <source>
        <dbReference type="ARBA" id="ARBA00022475"/>
    </source>
</evidence>
<dbReference type="AlphaFoldDB" id="A0A2U1PVS0"/>